<dbReference type="InterPro" id="IPR041492">
    <property type="entry name" value="HAD_2"/>
</dbReference>
<dbReference type="InterPro" id="IPR036412">
    <property type="entry name" value="HAD-like_sf"/>
</dbReference>
<evidence type="ECO:0000313" key="5">
    <source>
        <dbReference type="EMBL" id="AFU97719.1"/>
    </source>
</evidence>
<sequence>MTEIAVLFDLDGTLVDTAPDFIAVADELRQTLSLPAVDPVNMRDRINGGAAAMAALTFDVTEATETQKQAFLEGYTRRIGERAAVYAGLSDLINDLTAHGIAWGVVTNKPKRFTDNLLARLSLTPNVLVCGDEVKSPKPHPESLQLAAALLGADEQNCIYCGDHERDIQAALRAGMVAYAAGYGYLEIDTRPSEWQAKAVAHTSNELAVLIRSSINAIHPNLLKYAS</sequence>
<dbReference type="Gene3D" id="1.10.150.240">
    <property type="entry name" value="Putative phosphatase, domain 2"/>
    <property type="match status" value="1"/>
</dbReference>
<dbReference type="PANTHER" id="PTHR43434:SF23">
    <property type="entry name" value="PHOSPHOGLYCOLATE PHOSPHATASE"/>
    <property type="match status" value="1"/>
</dbReference>
<dbReference type="eggNOG" id="COG0546">
    <property type="taxonomic scope" value="Bacteria"/>
</dbReference>
<dbReference type="HOGENOM" id="CLU_045011_19_1_6"/>
<dbReference type="NCBIfam" id="TIGR01549">
    <property type="entry name" value="HAD-SF-IA-v1"/>
    <property type="match status" value="1"/>
</dbReference>
<keyword evidence="4" id="KW-0119">Carbohydrate metabolism</keyword>
<dbReference type="EMBL" id="CP003746">
    <property type="protein sequence ID" value="AFU97719.1"/>
    <property type="molecule type" value="Genomic_DNA"/>
</dbReference>
<evidence type="ECO:0000256" key="2">
    <source>
        <dbReference type="ARBA" id="ARBA00022801"/>
    </source>
</evidence>
<accession>K4KF94</accession>
<dbReference type="Gene3D" id="3.40.50.1000">
    <property type="entry name" value="HAD superfamily/HAD-like"/>
    <property type="match status" value="1"/>
</dbReference>
<dbReference type="NCBIfam" id="TIGR01509">
    <property type="entry name" value="HAD-SF-IA-v3"/>
    <property type="match status" value="1"/>
</dbReference>
<dbReference type="GO" id="GO:0008967">
    <property type="term" value="F:phosphoglycolate phosphatase activity"/>
    <property type="evidence" value="ECO:0007669"/>
    <property type="project" value="TreeGrafter"/>
</dbReference>
<keyword evidence="1" id="KW-0479">Metal-binding</keyword>
<evidence type="ECO:0000313" key="6">
    <source>
        <dbReference type="Proteomes" id="UP000000466"/>
    </source>
</evidence>
<evidence type="ECO:0000256" key="1">
    <source>
        <dbReference type="ARBA" id="ARBA00022723"/>
    </source>
</evidence>
<dbReference type="SUPFAM" id="SSF56784">
    <property type="entry name" value="HAD-like"/>
    <property type="match status" value="1"/>
</dbReference>
<dbReference type="PANTHER" id="PTHR43434">
    <property type="entry name" value="PHOSPHOGLYCOLATE PHOSPHATASE"/>
    <property type="match status" value="1"/>
</dbReference>
<dbReference type="InterPro" id="IPR050155">
    <property type="entry name" value="HAD-like_hydrolase_sf"/>
</dbReference>
<dbReference type="AlphaFoldDB" id="K4KF94"/>
<reference evidence="5 6" key="1">
    <citation type="journal article" date="2013" name="Genome Announc.">
        <title>Complete genome sequence of Simiduia agarivorans SA1(T), a marine bacterium able to degrade a variety of polysaccharides.</title>
        <authorList>
            <person name="Lin S.Y."/>
            <person name="Shieh W.Y."/>
            <person name="Chen J.S."/>
            <person name="Tang S.L."/>
        </authorList>
    </citation>
    <scope>NUCLEOTIDE SEQUENCE [LARGE SCALE GENOMIC DNA]</scope>
    <source>
        <strain evidence="6">DSM 21679 / JCM 13881 / BCRC 17597 / SA1</strain>
    </source>
</reference>
<organism evidence="5 6">
    <name type="scientific">Simiduia agarivorans (strain DSM 21679 / JCM 13881 / BCRC 17597 / SA1)</name>
    <dbReference type="NCBI Taxonomy" id="1117647"/>
    <lineage>
        <taxon>Bacteria</taxon>
        <taxon>Pseudomonadati</taxon>
        <taxon>Pseudomonadota</taxon>
        <taxon>Gammaproteobacteria</taxon>
        <taxon>Cellvibrionales</taxon>
        <taxon>Cellvibrionaceae</taxon>
        <taxon>Simiduia</taxon>
    </lineage>
</organism>
<keyword evidence="2" id="KW-0378">Hydrolase</keyword>
<dbReference type="GO" id="GO:0005829">
    <property type="term" value="C:cytosol"/>
    <property type="evidence" value="ECO:0007669"/>
    <property type="project" value="TreeGrafter"/>
</dbReference>
<gene>
    <name evidence="5" type="ordered locus">M5M_02500</name>
</gene>
<dbReference type="InterPro" id="IPR023214">
    <property type="entry name" value="HAD_sf"/>
</dbReference>
<keyword evidence="6" id="KW-1185">Reference proteome</keyword>
<dbReference type="Proteomes" id="UP000000466">
    <property type="component" value="Chromosome"/>
</dbReference>
<evidence type="ECO:0000256" key="4">
    <source>
        <dbReference type="ARBA" id="ARBA00023277"/>
    </source>
</evidence>
<name>K4KF94_SIMAS</name>
<dbReference type="SFLD" id="SFLDS00003">
    <property type="entry name" value="Haloacid_Dehalogenase"/>
    <property type="match status" value="1"/>
</dbReference>
<dbReference type="KEGG" id="saga:M5M_02500"/>
<dbReference type="RefSeq" id="WP_015045892.1">
    <property type="nucleotide sequence ID" value="NC_018868.3"/>
</dbReference>
<keyword evidence="3" id="KW-0460">Magnesium</keyword>
<dbReference type="Pfam" id="PF13419">
    <property type="entry name" value="HAD_2"/>
    <property type="match status" value="1"/>
</dbReference>
<dbReference type="GO" id="GO:0046872">
    <property type="term" value="F:metal ion binding"/>
    <property type="evidence" value="ECO:0007669"/>
    <property type="project" value="UniProtKB-KW"/>
</dbReference>
<dbReference type="OrthoDB" id="9776368at2"/>
<dbReference type="GO" id="GO:0006281">
    <property type="term" value="P:DNA repair"/>
    <property type="evidence" value="ECO:0007669"/>
    <property type="project" value="TreeGrafter"/>
</dbReference>
<evidence type="ECO:0000256" key="3">
    <source>
        <dbReference type="ARBA" id="ARBA00022842"/>
    </source>
</evidence>
<protein>
    <submittedName>
        <fullName evidence="5">Phosphatase</fullName>
    </submittedName>
</protein>
<proteinExistence type="predicted"/>
<dbReference type="SFLD" id="SFLDG01129">
    <property type="entry name" value="C1.5:_HAD__Beta-PGM__Phosphata"/>
    <property type="match status" value="1"/>
</dbReference>
<dbReference type="InterPro" id="IPR006439">
    <property type="entry name" value="HAD-SF_hydro_IA"/>
</dbReference>
<dbReference type="InterPro" id="IPR023198">
    <property type="entry name" value="PGP-like_dom2"/>
</dbReference>
<dbReference type="STRING" id="1117647.M5M_02500"/>